<dbReference type="GO" id="GO:0001228">
    <property type="term" value="F:DNA-binding transcription activator activity, RNA polymerase II-specific"/>
    <property type="evidence" value="ECO:0007669"/>
    <property type="project" value="TreeGrafter"/>
</dbReference>
<dbReference type="GO" id="GO:0000978">
    <property type="term" value="F:RNA polymerase II cis-regulatory region sequence-specific DNA binding"/>
    <property type="evidence" value="ECO:0007669"/>
    <property type="project" value="TreeGrafter"/>
</dbReference>
<dbReference type="GO" id="GO:0007420">
    <property type="term" value="P:brain development"/>
    <property type="evidence" value="ECO:0007669"/>
    <property type="project" value="TreeGrafter"/>
</dbReference>
<keyword evidence="2" id="KW-0539">Nucleus</keyword>
<feature type="compositionally biased region" description="Basic residues" evidence="3">
    <location>
        <begin position="252"/>
        <end position="265"/>
    </location>
</feature>
<feature type="domain" description="HMG box" evidence="4">
    <location>
        <begin position="144"/>
        <end position="203"/>
    </location>
</feature>
<feature type="compositionally biased region" description="Low complexity" evidence="3">
    <location>
        <begin position="25"/>
        <end position="36"/>
    </location>
</feature>
<reference evidence="6" key="1">
    <citation type="submission" date="2003-08" db="EMBL/GenBank/DDBJ databases">
        <authorList>
            <person name="Birren B."/>
            <person name="Nusbaum C."/>
            <person name="Abebe A."/>
            <person name="Abouelleil A."/>
            <person name="Adekoya E."/>
            <person name="Ait-zahra M."/>
            <person name="Allen N."/>
            <person name="Allen T."/>
            <person name="An P."/>
            <person name="Anderson M."/>
            <person name="Anderson S."/>
            <person name="Arachchi H."/>
            <person name="Armbruster J."/>
            <person name="Bachantsang P."/>
            <person name="Baldwin J."/>
            <person name="Barry A."/>
            <person name="Bayul T."/>
            <person name="Blitshsteyn B."/>
            <person name="Bloom T."/>
            <person name="Blye J."/>
            <person name="Boguslavskiy L."/>
            <person name="Borowsky M."/>
            <person name="Boukhgalter B."/>
            <person name="Brunache A."/>
            <person name="Butler J."/>
            <person name="Calixte N."/>
            <person name="Calvo S."/>
            <person name="Camarata J."/>
            <person name="Campo K."/>
            <person name="Chang J."/>
            <person name="Cheshatsang Y."/>
            <person name="Citroen M."/>
            <person name="Collymore A."/>
            <person name="Considine T."/>
            <person name="Cook A."/>
            <person name="Cooke P."/>
            <person name="Corum B."/>
            <person name="Cuomo C."/>
            <person name="David R."/>
            <person name="Dawoe T."/>
            <person name="Degray S."/>
            <person name="Dodge S."/>
            <person name="Dooley K."/>
            <person name="Dorje P."/>
            <person name="Dorjee K."/>
            <person name="Dorris L."/>
            <person name="Duffey N."/>
            <person name="Dupes A."/>
            <person name="Elkins T."/>
            <person name="Engels R."/>
            <person name="Erickson J."/>
            <person name="Farina A."/>
            <person name="Faro S."/>
            <person name="Ferreira P."/>
            <person name="Fischer H."/>
            <person name="Fitzgerald M."/>
            <person name="Foley K."/>
            <person name="Gage D."/>
            <person name="Galagan J."/>
            <person name="Gearin G."/>
            <person name="Gnerre S."/>
            <person name="Gnirke A."/>
            <person name="Goyette A."/>
            <person name="Graham J."/>
            <person name="Grandbois E."/>
            <person name="Gyaltsen K."/>
            <person name="Hafez N."/>
            <person name="Hagopian D."/>
            <person name="Hagos B."/>
            <person name="Hall J."/>
            <person name="Hatcher B."/>
            <person name="Heller A."/>
            <person name="Higgins H."/>
            <person name="Honan T."/>
            <person name="Horn A."/>
            <person name="Houde N."/>
            <person name="Hughes L."/>
            <person name="Hulme W."/>
            <person name="Husby E."/>
            <person name="Iliev I."/>
            <person name="Jaffe D."/>
            <person name="Jones C."/>
            <person name="Kamal M."/>
            <person name="Kamat A."/>
            <person name="Kamvysselis M."/>
            <person name="Karlsson E."/>
            <person name="Kells C."/>
            <person name="Kieu A."/>
            <person name="Kisner P."/>
            <person name="Kodira C."/>
            <person name="Kulbokas E."/>
            <person name="Labutti K."/>
            <person name="Lama D."/>
            <person name="Landers T."/>
            <person name="Leger J."/>
            <person name="Levine S."/>
            <person name="Lewis D."/>
            <person name="Lewis T."/>
            <person name="Lindblad-toh K."/>
            <person name="Liu X."/>
            <person name="Lokyitsang T."/>
            <person name="Lokyitsang Y."/>
            <person name="Lucien O."/>
            <person name="Lui A."/>
            <person name="Ma L.J."/>
            <person name="Mabbitt R."/>
            <person name="Macdonald J."/>
            <person name="Maclean C."/>
            <person name="Major J."/>
            <person name="Manning J."/>
            <person name="Marabella R."/>
            <person name="Maru K."/>
            <person name="Matthews C."/>
            <person name="Mauceli E."/>
            <person name="Mccarthy M."/>
            <person name="Mcdonough S."/>
            <person name="Mcghee T."/>
            <person name="Meldrim J."/>
            <person name="Meneus L."/>
            <person name="Mesirov J."/>
            <person name="Mihalev A."/>
            <person name="Mihova T."/>
            <person name="Mikkelsen T."/>
            <person name="Mlenga V."/>
            <person name="Moru K."/>
            <person name="Mozes J."/>
            <person name="Mulrain L."/>
            <person name="Munson G."/>
            <person name="Naylor J."/>
            <person name="Newes C."/>
            <person name="Nguyen C."/>
            <person name="Nguyen N."/>
            <person name="Nguyen T."/>
            <person name="Nicol R."/>
            <person name="Nielsen C."/>
            <person name="Nizzari M."/>
            <person name="Norbu C."/>
            <person name="Norbu N."/>
            <person name="O'donnell P."/>
            <person name="Okoawo O."/>
            <person name="O'leary S."/>
            <person name="Omotosho B."/>
            <person name="O'neill K."/>
            <person name="Osman S."/>
            <person name="Parker S."/>
            <person name="Perrin D."/>
            <person name="Phunkhang P."/>
            <person name="Piqani B."/>
            <person name="Purcell S."/>
            <person name="Rachupka T."/>
            <person name="Ramasamy U."/>
            <person name="Rameau R."/>
            <person name="Ray V."/>
            <person name="Raymond C."/>
            <person name="Retta R."/>
            <person name="Richardson S."/>
            <person name="Rise C."/>
            <person name="Rodriguez J."/>
            <person name="Rogers J."/>
            <person name="Rogov P."/>
            <person name="Rutman M."/>
            <person name="Schupbach R."/>
            <person name="Seaman C."/>
            <person name="Settipalli S."/>
            <person name="Sharpe T."/>
            <person name="Sheridan J."/>
            <person name="Sherpa N."/>
            <person name="Shi J."/>
            <person name="Smirnov S."/>
            <person name="Smith C."/>
            <person name="Sougnez C."/>
            <person name="Spencer B."/>
            <person name="Stalker J."/>
            <person name="Stange-thomann N."/>
            <person name="Stavropoulos S."/>
            <person name="Stetson K."/>
            <person name="Stone C."/>
            <person name="Stone S."/>
            <person name="Stubbs M."/>
            <person name="Talamas J."/>
            <person name="Tchuinga P."/>
            <person name="Tenzing P."/>
            <person name="Tesfaye S."/>
            <person name="Theodore J."/>
            <person name="Thoulutsang Y."/>
            <person name="Topham K."/>
            <person name="Towey S."/>
            <person name="Tsamla T."/>
            <person name="Tsomo N."/>
            <person name="Vallee D."/>
            <person name="Vassiliev H."/>
            <person name="Venkataraman V."/>
            <person name="Vinson J."/>
            <person name="Vo A."/>
            <person name="Wade C."/>
            <person name="Wang S."/>
            <person name="Wangchuk T."/>
            <person name="Wangdi T."/>
            <person name="Whittaker C."/>
            <person name="Wilkinson J."/>
            <person name="Wu Y."/>
            <person name="Wyman D."/>
            <person name="Yadav S."/>
            <person name="Yang S."/>
            <person name="Yang X."/>
            <person name="Yeager S."/>
            <person name="Yee E."/>
            <person name="Young G."/>
            <person name="Zainoun J."/>
            <person name="Zembeck L."/>
            <person name="Zimmer A."/>
            <person name="Zody M."/>
            <person name="Lander E."/>
        </authorList>
    </citation>
    <scope>NUCLEOTIDE SEQUENCE [LARGE SCALE GENOMIC DNA]</scope>
</reference>
<dbReference type="STRING" id="51511.ENSCSAVP00000015788"/>
<dbReference type="CDD" id="cd22029">
    <property type="entry name" value="HMG-box_SoxC"/>
    <property type="match status" value="1"/>
</dbReference>
<dbReference type="Proteomes" id="UP000007875">
    <property type="component" value="Unassembled WGS sequence"/>
</dbReference>
<dbReference type="SMART" id="SM00398">
    <property type="entry name" value="HMG"/>
    <property type="match status" value="1"/>
</dbReference>
<dbReference type="GO" id="GO:0030182">
    <property type="term" value="P:neuron differentiation"/>
    <property type="evidence" value="ECO:0007669"/>
    <property type="project" value="TreeGrafter"/>
</dbReference>
<dbReference type="eggNOG" id="KOG0527">
    <property type="taxonomic scope" value="Eukaryota"/>
</dbReference>
<protein>
    <recommendedName>
        <fullName evidence="4">HMG box domain-containing protein</fullName>
    </recommendedName>
</protein>
<dbReference type="PANTHER" id="PTHR10270:SF323">
    <property type="entry name" value="TRANSCRIPTION FACTOR SOX-14-RELATED"/>
    <property type="match status" value="1"/>
</dbReference>
<evidence type="ECO:0000313" key="6">
    <source>
        <dbReference type="Proteomes" id="UP000007875"/>
    </source>
</evidence>
<feature type="DNA-binding region" description="HMG box" evidence="2">
    <location>
        <begin position="144"/>
        <end position="203"/>
    </location>
</feature>
<evidence type="ECO:0000259" key="4">
    <source>
        <dbReference type="PROSITE" id="PS50118"/>
    </source>
</evidence>
<dbReference type="Gene3D" id="1.10.30.10">
    <property type="entry name" value="High mobility group box domain"/>
    <property type="match status" value="1"/>
</dbReference>
<reference evidence="5" key="3">
    <citation type="submission" date="2025-09" db="UniProtKB">
        <authorList>
            <consortium name="Ensembl"/>
        </authorList>
    </citation>
    <scope>IDENTIFICATION</scope>
</reference>
<dbReference type="HOGENOM" id="CLU_518695_0_0_1"/>
<dbReference type="GO" id="GO:0005634">
    <property type="term" value="C:nucleus"/>
    <property type="evidence" value="ECO:0007669"/>
    <property type="project" value="UniProtKB-UniRule"/>
</dbReference>
<dbReference type="PANTHER" id="PTHR10270">
    <property type="entry name" value="SOX TRANSCRIPTION FACTOR"/>
    <property type="match status" value="1"/>
</dbReference>
<organism evidence="5 6">
    <name type="scientific">Ciona savignyi</name>
    <name type="common">Pacific transparent sea squirt</name>
    <dbReference type="NCBI Taxonomy" id="51511"/>
    <lineage>
        <taxon>Eukaryota</taxon>
        <taxon>Metazoa</taxon>
        <taxon>Chordata</taxon>
        <taxon>Tunicata</taxon>
        <taxon>Ascidiacea</taxon>
        <taxon>Phlebobranchia</taxon>
        <taxon>Cionidae</taxon>
        <taxon>Ciona</taxon>
    </lineage>
</organism>
<name>H2ZDX2_CIOSA</name>
<keyword evidence="1 2" id="KW-0238">DNA-binding</keyword>
<dbReference type="PROSITE" id="PS50118">
    <property type="entry name" value="HMG_BOX_2"/>
    <property type="match status" value="1"/>
</dbReference>
<feature type="region of interest" description="Disordered" evidence="3">
    <location>
        <begin position="1"/>
        <end position="45"/>
    </location>
</feature>
<evidence type="ECO:0000313" key="5">
    <source>
        <dbReference type="Ensembl" id="ENSCSAVP00000015788.1"/>
    </source>
</evidence>
<reference evidence="5" key="2">
    <citation type="submission" date="2025-08" db="UniProtKB">
        <authorList>
            <consortium name="Ensembl"/>
        </authorList>
    </citation>
    <scope>IDENTIFICATION</scope>
</reference>
<dbReference type="OMA" id="EGNRQFI"/>
<dbReference type="GO" id="GO:0000122">
    <property type="term" value="P:negative regulation of transcription by RNA polymerase II"/>
    <property type="evidence" value="ECO:0007669"/>
    <property type="project" value="TreeGrafter"/>
</dbReference>
<sequence length="526" mass="57878">MASTSRPLKSSAELSSLQSGVNMDGSPGSPESGLGSDWDLDTDEILQSSSHGVARKSIDLLHASSPSPTLECINDCPESGGHDVFDGFPIKTEPDRKQIPMGSPGKSKREDILNELKNLPATQIKLPPPSRSSQKKLAARPGYIKRPMNAFMIWSQIERRKIMEKTPDLHNAEISRNLGRLWKEQTEYTKRPFLIEAERLRLQMCDYPDNPKKKCKGKKSLISSRTLGYFAHPDSDQSNETDLSKIEALKAANKKTNKRHARKRKSSECSTTTPEHKPKVLASINPVPSNSGANEAMFDSNAITNNLLTAVKVEPRVPPLPASPATTFVTAVPAKACRYEVTTPVPAQPCNSTQRLGLLNGTLLKTLTEGNRQFILVSGANDVISCSTNSVMTSPQRTIVACQQQRTANFGFIPICDGNGQERVLNIANGCVQAANPGVTNSPPQQATHCVVPAVFPSFDDDFRHDYLKEETQIDLNQITLSSDISYADPCRKKSHFEFSDYDTDEIKQLIEGSDLAWLRDDICCL</sequence>
<dbReference type="AlphaFoldDB" id="H2ZDX2"/>
<dbReference type="Ensembl" id="ENSCSAVT00000015967.1">
    <property type="protein sequence ID" value="ENSCSAVP00000015788.1"/>
    <property type="gene ID" value="ENSCSAVG00000009278.1"/>
</dbReference>
<dbReference type="InterPro" id="IPR009071">
    <property type="entry name" value="HMG_box_dom"/>
</dbReference>
<dbReference type="InterPro" id="IPR036910">
    <property type="entry name" value="HMG_box_dom_sf"/>
</dbReference>
<dbReference type="InParanoid" id="H2ZDX2"/>
<evidence type="ECO:0000256" key="1">
    <source>
        <dbReference type="ARBA" id="ARBA00023125"/>
    </source>
</evidence>
<dbReference type="SUPFAM" id="SSF47095">
    <property type="entry name" value="HMG-box"/>
    <property type="match status" value="1"/>
</dbReference>
<feature type="region of interest" description="Disordered" evidence="3">
    <location>
        <begin position="252"/>
        <end position="283"/>
    </location>
</feature>
<evidence type="ECO:0000256" key="2">
    <source>
        <dbReference type="PROSITE-ProRule" id="PRU00267"/>
    </source>
</evidence>
<keyword evidence="6" id="KW-1185">Reference proteome</keyword>
<proteinExistence type="predicted"/>
<dbReference type="GeneTree" id="ENSGT00940000173514"/>
<feature type="compositionally biased region" description="Polar residues" evidence="3">
    <location>
        <begin position="1"/>
        <end position="21"/>
    </location>
</feature>
<evidence type="ECO:0000256" key="3">
    <source>
        <dbReference type="SAM" id="MobiDB-lite"/>
    </source>
</evidence>
<feature type="region of interest" description="Disordered" evidence="3">
    <location>
        <begin position="83"/>
        <end position="108"/>
    </location>
</feature>
<accession>H2ZDX2</accession>
<dbReference type="InterPro" id="IPR050140">
    <property type="entry name" value="SRY-related_HMG-box_TF-like"/>
</dbReference>
<dbReference type="Pfam" id="PF00505">
    <property type="entry name" value="HMG_box"/>
    <property type="match status" value="1"/>
</dbReference>